<dbReference type="PANTHER" id="PTHR36966:SF1">
    <property type="entry name" value="REP-ASSOCIATED TYROSINE TRANSPOSASE"/>
    <property type="match status" value="1"/>
</dbReference>
<dbReference type="GO" id="GO:0006313">
    <property type="term" value="P:DNA transposition"/>
    <property type="evidence" value="ECO:0007669"/>
    <property type="project" value="InterPro"/>
</dbReference>
<dbReference type="EMBL" id="FNYQ01000005">
    <property type="protein sequence ID" value="SEI49532.1"/>
    <property type="molecule type" value="Genomic_DNA"/>
</dbReference>
<dbReference type="RefSeq" id="WP_090729762.1">
    <property type="nucleotide sequence ID" value="NZ_FNYQ01000005.1"/>
</dbReference>
<dbReference type="GO" id="GO:0004803">
    <property type="term" value="F:transposase activity"/>
    <property type="evidence" value="ECO:0007669"/>
    <property type="project" value="InterPro"/>
</dbReference>
<dbReference type="InterPro" id="IPR036515">
    <property type="entry name" value="Transposase_17_sf"/>
</dbReference>
<dbReference type="Proteomes" id="UP000199250">
    <property type="component" value="Unassembled WGS sequence"/>
</dbReference>
<evidence type="ECO:0000313" key="2">
    <source>
        <dbReference type="EMBL" id="SEI49532.1"/>
    </source>
</evidence>
<dbReference type="InterPro" id="IPR052715">
    <property type="entry name" value="RAYT_transposase"/>
</dbReference>
<organism evidence="2 3">
    <name type="scientific">Azotobacter beijerinckii</name>
    <dbReference type="NCBI Taxonomy" id="170623"/>
    <lineage>
        <taxon>Bacteria</taxon>
        <taxon>Pseudomonadati</taxon>
        <taxon>Pseudomonadota</taxon>
        <taxon>Gammaproteobacteria</taxon>
        <taxon>Pseudomonadales</taxon>
        <taxon>Pseudomonadaceae</taxon>
        <taxon>Azotobacter</taxon>
    </lineage>
</organism>
<gene>
    <name evidence="2" type="ORF">SAMN04244572_00575</name>
</gene>
<sequence length="156" mass="17648">MDSGRFAQRGHALRRGRVSEPGRIYLLTAVTHRRTPVFRDGASARLLVGEMRALHERAQVRSLAWVVMPDHLHWLVELGPLPLASLMQRLKSRSAIAINKASPNSTGRLWQKGFHDHALRREEAVLDVARYVVANPLRAGLVARLGDYPHWDAVWL</sequence>
<dbReference type="GO" id="GO:0043565">
    <property type="term" value="F:sequence-specific DNA binding"/>
    <property type="evidence" value="ECO:0007669"/>
    <property type="project" value="TreeGrafter"/>
</dbReference>
<feature type="domain" description="Transposase IS200-like" evidence="1">
    <location>
        <begin position="20"/>
        <end position="135"/>
    </location>
</feature>
<dbReference type="SMART" id="SM01321">
    <property type="entry name" value="Y1_Tnp"/>
    <property type="match status" value="1"/>
</dbReference>
<dbReference type="PANTHER" id="PTHR36966">
    <property type="entry name" value="REP-ASSOCIATED TYROSINE TRANSPOSASE"/>
    <property type="match status" value="1"/>
</dbReference>
<dbReference type="SUPFAM" id="SSF143422">
    <property type="entry name" value="Transposase IS200-like"/>
    <property type="match status" value="1"/>
</dbReference>
<name>A0A1H6REB4_9GAMM</name>
<dbReference type="Pfam" id="PF01797">
    <property type="entry name" value="Y1_Tnp"/>
    <property type="match status" value="1"/>
</dbReference>
<evidence type="ECO:0000259" key="1">
    <source>
        <dbReference type="SMART" id="SM01321"/>
    </source>
</evidence>
<dbReference type="NCBIfam" id="NF047646">
    <property type="entry name" value="REP_Tyr_transpos"/>
    <property type="match status" value="1"/>
</dbReference>
<evidence type="ECO:0000313" key="3">
    <source>
        <dbReference type="Proteomes" id="UP000199250"/>
    </source>
</evidence>
<proteinExistence type="predicted"/>
<protein>
    <submittedName>
        <fullName evidence="2">REP element-mobilizing transposase RayT</fullName>
    </submittedName>
</protein>
<reference evidence="2 3" key="1">
    <citation type="submission" date="2016-10" db="EMBL/GenBank/DDBJ databases">
        <authorList>
            <person name="de Groot N.N."/>
        </authorList>
    </citation>
    <scope>NUCLEOTIDE SEQUENCE [LARGE SCALE GENOMIC DNA]</scope>
    <source>
        <strain evidence="2 3">DSM 373</strain>
    </source>
</reference>
<dbReference type="AlphaFoldDB" id="A0A1H6REB4"/>
<dbReference type="InterPro" id="IPR002686">
    <property type="entry name" value="Transposase_17"/>
</dbReference>
<accession>A0A1H6REB4</accession>
<dbReference type="Gene3D" id="3.30.70.1290">
    <property type="entry name" value="Transposase IS200-like"/>
    <property type="match status" value="1"/>
</dbReference>
<dbReference type="OrthoDB" id="9791101at2"/>